<dbReference type="Pfam" id="PF02627">
    <property type="entry name" value="CMD"/>
    <property type="match status" value="1"/>
</dbReference>
<sequence length="107" mass="11827">MYSHDDREFTKDIRRADPEGFTAYRQFADAIMHSPDSPLDARVTELIALGVAFTTQCPHCIKGHTEGARKAGVTKEELARVTHIAAAMRAGGAETHGLMAFKYYEEA</sequence>
<comment type="caution">
    <text evidence="2">The sequence shown here is derived from an EMBL/GenBank/DDBJ whole genome shotgun (WGS) entry which is preliminary data.</text>
</comment>
<dbReference type="PANTHER" id="PTHR33930">
    <property type="entry name" value="ALKYL HYDROPEROXIDE REDUCTASE AHPD"/>
    <property type="match status" value="1"/>
</dbReference>
<dbReference type="InterPro" id="IPR029032">
    <property type="entry name" value="AhpD-like"/>
</dbReference>
<gene>
    <name evidence="2" type="ORF">ACFO7U_14020</name>
</gene>
<dbReference type="Proteomes" id="UP001595836">
    <property type="component" value="Unassembled WGS sequence"/>
</dbReference>
<reference evidence="3" key="1">
    <citation type="journal article" date="2019" name="Int. J. Syst. Evol. Microbiol.">
        <title>The Global Catalogue of Microorganisms (GCM) 10K type strain sequencing project: providing services to taxonomists for standard genome sequencing and annotation.</title>
        <authorList>
            <consortium name="The Broad Institute Genomics Platform"/>
            <consortium name="The Broad Institute Genome Sequencing Center for Infectious Disease"/>
            <person name="Wu L."/>
            <person name="Ma J."/>
        </authorList>
    </citation>
    <scope>NUCLEOTIDE SEQUENCE [LARGE SCALE GENOMIC DNA]</scope>
    <source>
        <strain evidence="3">JCM 11882</strain>
    </source>
</reference>
<feature type="domain" description="Carboxymuconolactone decarboxylase-like" evidence="1">
    <location>
        <begin position="18"/>
        <end position="101"/>
    </location>
</feature>
<evidence type="ECO:0000259" key="1">
    <source>
        <dbReference type="Pfam" id="PF02627"/>
    </source>
</evidence>
<keyword evidence="3" id="KW-1185">Reference proteome</keyword>
<dbReference type="InterPro" id="IPR004675">
    <property type="entry name" value="AhpD_core"/>
</dbReference>
<protein>
    <submittedName>
        <fullName evidence="2">Carboxymuconolactone decarboxylase family protein</fullName>
    </submittedName>
</protein>
<dbReference type="Gene3D" id="1.20.1290.10">
    <property type="entry name" value="AhpD-like"/>
    <property type="match status" value="1"/>
</dbReference>
<dbReference type="NCBIfam" id="TIGR00778">
    <property type="entry name" value="ahpD_dom"/>
    <property type="match status" value="1"/>
</dbReference>
<name>A0ABV9PSW5_9ACTN</name>
<dbReference type="SUPFAM" id="SSF69118">
    <property type="entry name" value="AhpD-like"/>
    <property type="match status" value="1"/>
</dbReference>
<accession>A0ABV9PSW5</accession>
<organism evidence="2 3">
    <name type="scientific">Dietzia aurantiaca</name>
    <dbReference type="NCBI Taxonomy" id="983873"/>
    <lineage>
        <taxon>Bacteria</taxon>
        <taxon>Bacillati</taxon>
        <taxon>Actinomycetota</taxon>
        <taxon>Actinomycetes</taxon>
        <taxon>Mycobacteriales</taxon>
        <taxon>Dietziaceae</taxon>
        <taxon>Dietzia</taxon>
    </lineage>
</organism>
<evidence type="ECO:0000313" key="2">
    <source>
        <dbReference type="EMBL" id="MFC4755887.1"/>
    </source>
</evidence>
<proteinExistence type="predicted"/>
<dbReference type="EMBL" id="JBHSHP010000054">
    <property type="protein sequence ID" value="MFC4755887.1"/>
    <property type="molecule type" value="Genomic_DNA"/>
</dbReference>
<dbReference type="RefSeq" id="WP_344995330.1">
    <property type="nucleotide sequence ID" value="NZ_BAABCD010000051.1"/>
</dbReference>
<dbReference type="InterPro" id="IPR003779">
    <property type="entry name" value="CMD-like"/>
</dbReference>
<dbReference type="PANTHER" id="PTHR33930:SF2">
    <property type="entry name" value="BLR3452 PROTEIN"/>
    <property type="match status" value="1"/>
</dbReference>
<evidence type="ECO:0000313" key="3">
    <source>
        <dbReference type="Proteomes" id="UP001595836"/>
    </source>
</evidence>